<accession>A0ABN7X7A8</accession>
<dbReference type="EMBL" id="CAJVQB010096129">
    <property type="protein sequence ID" value="CAG8849412.1"/>
    <property type="molecule type" value="Genomic_DNA"/>
</dbReference>
<reference evidence="1 2" key="1">
    <citation type="submission" date="2021-06" db="EMBL/GenBank/DDBJ databases">
        <authorList>
            <person name="Kallberg Y."/>
            <person name="Tangrot J."/>
            <person name="Rosling A."/>
        </authorList>
    </citation>
    <scope>NUCLEOTIDE SEQUENCE [LARGE SCALE GENOMIC DNA]</scope>
    <source>
        <strain evidence="1 2">120-4 pot B 10/14</strain>
    </source>
</reference>
<dbReference type="Proteomes" id="UP000789901">
    <property type="component" value="Unassembled WGS sequence"/>
</dbReference>
<sequence length="89" mass="10734">EYSCLNKDIQKINKIETNKRKVDLEKRKEKSKEIERRIEERYEKIVKDQGKMLMSLLDKLLRKIQIDCVLIENSNKKRKLVSNSEKVLE</sequence>
<organism evidence="1 2">
    <name type="scientific">Gigaspora margarita</name>
    <dbReference type="NCBI Taxonomy" id="4874"/>
    <lineage>
        <taxon>Eukaryota</taxon>
        <taxon>Fungi</taxon>
        <taxon>Fungi incertae sedis</taxon>
        <taxon>Mucoromycota</taxon>
        <taxon>Glomeromycotina</taxon>
        <taxon>Glomeromycetes</taxon>
        <taxon>Diversisporales</taxon>
        <taxon>Gigasporaceae</taxon>
        <taxon>Gigaspora</taxon>
    </lineage>
</organism>
<proteinExistence type="predicted"/>
<feature type="non-terminal residue" evidence="1">
    <location>
        <position position="1"/>
    </location>
</feature>
<gene>
    <name evidence="1" type="ORF">GMARGA_LOCUS39701</name>
</gene>
<feature type="non-terminal residue" evidence="1">
    <location>
        <position position="89"/>
    </location>
</feature>
<keyword evidence="2" id="KW-1185">Reference proteome</keyword>
<name>A0ABN7X7A8_GIGMA</name>
<protein>
    <submittedName>
        <fullName evidence="1">28255_t:CDS:1</fullName>
    </submittedName>
</protein>
<evidence type="ECO:0000313" key="1">
    <source>
        <dbReference type="EMBL" id="CAG8849412.1"/>
    </source>
</evidence>
<comment type="caution">
    <text evidence="1">The sequence shown here is derived from an EMBL/GenBank/DDBJ whole genome shotgun (WGS) entry which is preliminary data.</text>
</comment>
<evidence type="ECO:0000313" key="2">
    <source>
        <dbReference type="Proteomes" id="UP000789901"/>
    </source>
</evidence>